<feature type="domain" description="Palmitoyltransferase DHHC" evidence="9">
    <location>
        <begin position="149"/>
        <end position="290"/>
    </location>
</feature>
<dbReference type="GO" id="GO:0006612">
    <property type="term" value="P:protein targeting to membrane"/>
    <property type="evidence" value="ECO:0007669"/>
    <property type="project" value="TreeGrafter"/>
</dbReference>
<accession>A0A9D4SEB0</accession>
<dbReference type="PANTHER" id="PTHR22883">
    <property type="entry name" value="ZINC FINGER DHHC DOMAIN CONTAINING PROTEIN"/>
    <property type="match status" value="1"/>
</dbReference>
<dbReference type="PANTHER" id="PTHR22883:SF203">
    <property type="entry name" value="PALMITOYLTRANSFERASE"/>
    <property type="match status" value="1"/>
</dbReference>
<dbReference type="Proteomes" id="UP000828236">
    <property type="component" value="Unassembled WGS sequence"/>
</dbReference>
<dbReference type="EC" id="2.3.1.225" evidence="7"/>
<evidence type="ECO:0000256" key="4">
    <source>
        <dbReference type="ARBA" id="ARBA00022989"/>
    </source>
</evidence>
<keyword evidence="2 7" id="KW-0808">Transferase</keyword>
<proteinExistence type="inferred from homology"/>
<dbReference type="GO" id="GO:0005794">
    <property type="term" value="C:Golgi apparatus"/>
    <property type="evidence" value="ECO:0007669"/>
    <property type="project" value="TreeGrafter"/>
</dbReference>
<reference evidence="10" key="1">
    <citation type="submission" date="2020-06" db="EMBL/GenBank/DDBJ databases">
        <authorList>
            <person name="Ji K."/>
            <person name="Li J."/>
        </authorList>
    </citation>
    <scope>NUCLEOTIDE SEQUENCE</scope>
    <source>
        <strain evidence="10">JKM2019</strain>
        <tissue evidence="10">Whole body</tissue>
    </source>
</reference>
<feature type="compositionally biased region" description="Low complexity" evidence="8">
    <location>
        <begin position="411"/>
        <end position="420"/>
    </location>
</feature>
<organism evidence="10">
    <name type="scientific">Dermatophagoides farinae</name>
    <name type="common">American house dust mite</name>
    <dbReference type="NCBI Taxonomy" id="6954"/>
    <lineage>
        <taxon>Eukaryota</taxon>
        <taxon>Metazoa</taxon>
        <taxon>Ecdysozoa</taxon>
        <taxon>Arthropoda</taxon>
        <taxon>Chelicerata</taxon>
        <taxon>Arachnida</taxon>
        <taxon>Acari</taxon>
        <taxon>Acariformes</taxon>
        <taxon>Sarcoptiformes</taxon>
        <taxon>Astigmata</taxon>
        <taxon>Psoroptidia</taxon>
        <taxon>Analgoidea</taxon>
        <taxon>Pyroglyphidae</taxon>
        <taxon>Dermatophagoidinae</taxon>
        <taxon>Dermatophagoides</taxon>
    </lineage>
</organism>
<comment type="caution">
    <text evidence="10">The sequence shown here is derived from an EMBL/GenBank/DDBJ whole genome shotgun (WGS) entry which is preliminary data.</text>
</comment>
<protein>
    <recommendedName>
        <fullName evidence="7">Palmitoyltransferase</fullName>
        <ecNumber evidence="7">2.3.1.225</ecNumber>
    </recommendedName>
</protein>
<dbReference type="EMBL" id="SDOV01000007">
    <property type="protein sequence ID" value="KAH7638528.1"/>
    <property type="molecule type" value="Genomic_DNA"/>
</dbReference>
<dbReference type="PROSITE" id="PS50216">
    <property type="entry name" value="DHHC"/>
    <property type="match status" value="1"/>
</dbReference>
<feature type="transmembrane region" description="Helical" evidence="7">
    <location>
        <begin position="57"/>
        <end position="78"/>
    </location>
</feature>
<keyword evidence="6 7" id="KW-0012">Acyltransferase</keyword>
<name>A0A9D4SEB0_DERFA</name>
<comment type="domain">
    <text evidence="7">The DHHC domain is required for palmitoyltransferase activity.</text>
</comment>
<evidence type="ECO:0000313" key="10">
    <source>
        <dbReference type="EMBL" id="KAH7638528.1"/>
    </source>
</evidence>
<reference evidence="10" key="2">
    <citation type="journal article" date="2021" name="World Allergy Organ. J.">
        <title>Chromosome-level assembly of Dermatophagoides farinae genome and transcriptome reveals two novel allergens Der f 37 and Der f 39.</title>
        <authorList>
            <person name="Chen J."/>
            <person name="Cai Z."/>
            <person name="Fan D."/>
            <person name="Hu J."/>
            <person name="Hou Y."/>
            <person name="He Y."/>
            <person name="Zhang Z."/>
            <person name="Zhao Z."/>
            <person name="Gao P."/>
            <person name="Hu W."/>
            <person name="Sun J."/>
            <person name="Li J."/>
            <person name="Ji K."/>
        </authorList>
    </citation>
    <scope>NUCLEOTIDE SEQUENCE</scope>
    <source>
        <strain evidence="10">JKM2019</strain>
    </source>
</reference>
<dbReference type="GO" id="GO:0005783">
    <property type="term" value="C:endoplasmic reticulum"/>
    <property type="evidence" value="ECO:0007669"/>
    <property type="project" value="TreeGrafter"/>
</dbReference>
<feature type="transmembrane region" description="Helical" evidence="7">
    <location>
        <begin position="196"/>
        <end position="224"/>
    </location>
</feature>
<dbReference type="Pfam" id="PF01529">
    <property type="entry name" value="DHHC"/>
    <property type="match status" value="1"/>
</dbReference>
<keyword evidence="4 7" id="KW-1133">Transmembrane helix</keyword>
<feature type="region of interest" description="Disordered" evidence="8">
    <location>
        <begin position="299"/>
        <end position="333"/>
    </location>
</feature>
<evidence type="ECO:0000256" key="5">
    <source>
        <dbReference type="ARBA" id="ARBA00023136"/>
    </source>
</evidence>
<comment type="catalytic activity">
    <reaction evidence="7">
        <text>L-cysteinyl-[protein] + hexadecanoyl-CoA = S-hexadecanoyl-L-cysteinyl-[protein] + CoA</text>
        <dbReference type="Rhea" id="RHEA:36683"/>
        <dbReference type="Rhea" id="RHEA-COMP:10131"/>
        <dbReference type="Rhea" id="RHEA-COMP:11032"/>
        <dbReference type="ChEBI" id="CHEBI:29950"/>
        <dbReference type="ChEBI" id="CHEBI:57287"/>
        <dbReference type="ChEBI" id="CHEBI:57379"/>
        <dbReference type="ChEBI" id="CHEBI:74151"/>
        <dbReference type="EC" id="2.3.1.225"/>
    </reaction>
</comment>
<feature type="transmembrane region" description="Helical" evidence="7">
    <location>
        <begin position="98"/>
        <end position="118"/>
    </location>
</feature>
<feature type="region of interest" description="Disordered" evidence="8">
    <location>
        <begin position="405"/>
        <end position="433"/>
    </location>
</feature>
<dbReference type="InterPro" id="IPR039859">
    <property type="entry name" value="PFA4/ZDH16/20/ERF2-like"/>
</dbReference>
<evidence type="ECO:0000256" key="1">
    <source>
        <dbReference type="ARBA" id="ARBA00004141"/>
    </source>
</evidence>
<feature type="compositionally biased region" description="Polar residues" evidence="8">
    <location>
        <begin position="421"/>
        <end position="433"/>
    </location>
</feature>
<evidence type="ECO:0000256" key="3">
    <source>
        <dbReference type="ARBA" id="ARBA00022692"/>
    </source>
</evidence>
<feature type="transmembrane region" description="Helical" evidence="7">
    <location>
        <begin position="248"/>
        <end position="281"/>
    </location>
</feature>
<sequence length="433" mass="50490">MTIQIHPKENQNHQSSILLDTTTTTTTKTTNNQQQQQQQQQQQEFVRYNGWNRPFHYFQLIGWTIYIVFGFINFLLFIPNMSSSIDHHNNHNNVLPFLIYNLFIYLMHFFTHIIASTINPIDNNVLAKYSEQKQLKPKKFDRNKHEHVIENQFCYICESNVDMKSKHCSICNKCVSNFDHHCKWLNNCVGGKNYHWFVLSMITALIQALTILVTAILLIISLHVKDFMQTSKLVIVHYEFDNEGTIKIIWSIILYITLVVSTISTLLLLHLCIFHIFLNIIGESTYEFVMRQRSLLKQARQSPSTTMGKNESTSMNRQSQQTKINIGHDEQPLQRGNKSSLFTMFNKFCIFFNQHTHRNNKIKIDITNNNNNNNLEQKLDNNNSNKQVVKNDKIRSTIIMENQIAESQPSTAATTTTTTTKSNGYNNENQMKV</sequence>
<dbReference type="InterPro" id="IPR001594">
    <property type="entry name" value="Palmitoyltrfase_DHHC"/>
</dbReference>
<dbReference type="AlphaFoldDB" id="A0A9D4SEB0"/>
<evidence type="ECO:0000259" key="9">
    <source>
        <dbReference type="Pfam" id="PF01529"/>
    </source>
</evidence>
<keyword evidence="5 7" id="KW-0472">Membrane</keyword>
<comment type="similarity">
    <text evidence="7">Belongs to the DHHC palmitoyltransferase family.</text>
</comment>
<evidence type="ECO:0000256" key="7">
    <source>
        <dbReference type="RuleBase" id="RU079119"/>
    </source>
</evidence>
<feature type="compositionally biased region" description="Polar residues" evidence="8">
    <location>
        <begin position="299"/>
        <end position="324"/>
    </location>
</feature>
<dbReference type="GO" id="GO:0016020">
    <property type="term" value="C:membrane"/>
    <property type="evidence" value="ECO:0007669"/>
    <property type="project" value="UniProtKB-SubCell"/>
</dbReference>
<gene>
    <name evidence="10" type="ORF">HUG17_2561</name>
</gene>
<dbReference type="GO" id="GO:0019706">
    <property type="term" value="F:protein-cysteine S-palmitoyltransferase activity"/>
    <property type="evidence" value="ECO:0007669"/>
    <property type="project" value="UniProtKB-EC"/>
</dbReference>
<evidence type="ECO:0000256" key="6">
    <source>
        <dbReference type="ARBA" id="ARBA00023315"/>
    </source>
</evidence>
<comment type="subcellular location">
    <subcellularLocation>
        <location evidence="1">Membrane</location>
        <topology evidence="1">Multi-pass membrane protein</topology>
    </subcellularLocation>
</comment>
<evidence type="ECO:0000256" key="2">
    <source>
        <dbReference type="ARBA" id="ARBA00022679"/>
    </source>
</evidence>
<keyword evidence="3 7" id="KW-0812">Transmembrane</keyword>
<evidence type="ECO:0000256" key="8">
    <source>
        <dbReference type="SAM" id="MobiDB-lite"/>
    </source>
</evidence>